<organism evidence="1 2">
    <name type="scientific">Enterococcus ratti</name>
    <dbReference type="NCBI Taxonomy" id="150033"/>
    <lineage>
        <taxon>Bacteria</taxon>
        <taxon>Bacillati</taxon>
        <taxon>Bacillota</taxon>
        <taxon>Bacilli</taxon>
        <taxon>Lactobacillales</taxon>
        <taxon>Enterococcaceae</taxon>
        <taxon>Enterococcus</taxon>
    </lineage>
</organism>
<evidence type="ECO:0000313" key="2">
    <source>
        <dbReference type="Proteomes" id="UP000182152"/>
    </source>
</evidence>
<evidence type="ECO:0000313" key="1">
    <source>
        <dbReference type="EMBL" id="OJG78903.1"/>
    </source>
</evidence>
<sequence>MIYELGDLFIFQKVENFTVTISDTDSYTVILWLYFDFMNDFSNLWMKVLASALLIGAWEWFFHNLLLNQEIVYDEHKRQ</sequence>
<dbReference type="EMBL" id="JXLB01000021">
    <property type="protein sequence ID" value="OJG78903.1"/>
    <property type="molecule type" value="Genomic_DNA"/>
</dbReference>
<dbReference type="STRING" id="150033.RV14_GL001071"/>
<dbReference type="Pfam" id="PF10710">
    <property type="entry name" value="DUF2512"/>
    <property type="match status" value="1"/>
</dbReference>
<comment type="caution">
    <text evidence="1">The sequence shown here is derived from an EMBL/GenBank/DDBJ whole genome shotgun (WGS) entry which is preliminary data.</text>
</comment>
<dbReference type="AlphaFoldDB" id="A0A1L8WD19"/>
<dbReference type="Proteomes" id="UP000182152">
    <property type="component" value="Unassembled WGS sequence"/>
</dbReference>
<proteinExistence type="predicted"/>
<keyword evidence="2" id="KW-1185">Reference proteome</keyword>
<name>A0A1L8WD19_9ENTE</name>
<protein>
    <submittedName>
        <fullName evidence="1">Uncharacterized protein</fullName>
    </submittedName>
</protein>
<dbReference type="InterPro" id="IPR019649">
    <property type="entry name" value="DUF2512"/>
</dbReference>
<gene>
    <name evidence="1" type="ORF">RV14_GL001071</name>
</gene>
<reference evidence="1 2" key="1">
    <citation type="submission" date="2014-12" db="EMBL/GenBank/DDBJ databases">
        <title>Draft genome sequences of 29 type strains of Enterococci.</title>
        <authorList>
            <person name="Zhong Z."/>
            <person name="Sun Z."/>
            <person name="Liu W."/>
            <person name="Zhang W."/>
            <person name="Zhang H."/>
        </authorList>
    </citation>
    <scope>NUCLEOTIDE SEQUENCE [LARGE SCALE GENOMIC DNA]</scope>
    <source>
        <strain evidence="1 2">DSM 15687</strain>
    </source>
</reference>
<accession>A0A1L8WD19</accession>